<dbReference type="PANTHER" id="PTHR43668:SF2">
    <property type="entry name" value="ALLANTOINASE"/>
    <property type="match status" value="1"/>
</dbReference>
<comment type="function">
    <text evidence="2">Catalyzes the reversible cyclization of carbamoyl aspartate to dihydroorotate.</text>
</comment>
<feature type="binding site" evidence="2">
    <location>
        <position position="74"/>
    </location>
    <ligand>
        <name>Zn(2+)</name>
        <dbReference type="ChEBI" id="CHEBI:29105"/>
        <label>1</label>
    </ligand>
</feature>
<name>A0A916JR19_9MICO</name>
<keyword evidence="2" id="KW-0479">Metal-binding</keyword>
<protein>
    <recommendedName>
        <fullName evidence="2">Dihydroorotase</fullName>
        <shortName evidence="2">DHOase</shortName>
        <ecNumber evidence="2">3.5.2.3</ecNumber>
    </recommendedName>
</protein>
<dbReference type="GO" id="GO:0006145">
    <property type="term" value="P:purine nucleobase catabolic process"/>
    <property type="evidence" value="ECO:0007669"/>
    <property type="project" value="TreeGrafter"/>
</dbReference>
<dbReference type="GO" id="GO:0008270">
    <property type="term" value="F:zinc ion binding"/>
    <property type="evidence" value="ECO:0007669"/>
    <property type="project" value="UniProtKB-UniRule"/>
</dbReference>
<feature type="binding site" evidence="2">
    <location>
        <position position="294"/>
    </location>
    <ligand>
        <name>substrate</name>
    </ligand>
</feature>
<feature type="binding site" evidence="2">
    <location>
        <position position="321"/>
    </location>
    <ligand>
        <name>Zn(2+)</name>
        <dbReference type="ChEBI" id="CHEBI:29105"/>
        <label>1</label>
    </ligand>
</feature>
<dbReference type="InterPro" id="IPR002195">
    <property type="entry name" value="Dihydroorotase_CS"/>
</dbReference>
<dbReference type="GO" id="GO:0004038">
    <property type="term" value="F:allantoinase activity"/>
    <property type="evidence" value="ECO:0007669"/>
    <property type="project" value="TreeGrafter"/>
</dbReference>
<dbReference type="InterPro" id="IPR050138">
    <property type="entry name" value="DHOase/Allantoinase_Hydrolase"/>
</dbReference>
<feature type="binding site" evidence="2">
    <location>
        <position position="195"/>
    </location>
    <ligand>
        <name>Zn(2+)</name>
        <dbReference type="ChEBI" id="CHEBI:29105"/>
        <label>2</label>
    </ligand>
</feature>
<dbReference type="AlphaFoldDB" id="A0A916JR19"/>
<dbReference type="EC" id="3.5.2.3" evidence="2"/>
<dbReference type="HAMAP" id="MF_00220_B">
    <property type="entry name" value="PyrC_classI_B"/>
    <property type="match status" value="1"/>
</dbReference>
<keyword evidence="1 2" id="KW-0665">Pyrimidine biosynthesis</keyword>
<organism evidence="4 5">
    <name type="scientific">Leucobacter soli</name>
    <dbReference type="NCBI Taxonomy" id="2812850"/>
    <lineage>
        <taxon>Bacteria</taxon>
        <taxon>Bacillati</taxon>
        <taxon>Actinomycetota</taxon>
        <taxon>Actinomycetes</taxon>
        <taxon>Micrococcales</taxon>
        <taxon>Microbacteriaceae</taxon>
        <taxon>Leucobacter</taxon>
    </lineage>
</organism>
<dbReference type="InterPro" id="IPR024403">
    <property type="entry name" value="DHOase_cat"/>
</dbReference>
<dbReference type="InterPro" id="IPR004722">
    <property type="entry name" value="DHOase"/>
</dbReference>
<keyword evidence="2" id="KW-0862">Zinc</keyword>
<dbReference type="GO" id="GO:0005737">
    <property type="term" value="C:cytoplasm"/>
    <property type="evidence" value="ECO:0007669"/>
    <property type="project" value="TreeGrafter"/>
</dbReference>
<feature type="binding site" evidence="2">
    <location>
        <position position="248"/>
    </location>
    <ligand>
        <name>Zn(2+)</name>
        <dbReference type="ChEBI" id="CHEBI:29105"/>
        <label>2</label>
    </ligand>
</feature>
<dbReference type="NCBIfam" id="TIGR00857">
    <property type="entry name" value="pyrC_multi"/>
    <property type="match status" value="1"/>
</dbReference>
<dbReference type="EMBL" id="CAJVAP010000001">
    <property type="protein sequence ID" value="CAG7595223.1"/>
    <property type="molecule type" value="Genomic_DNA"/>
</dbReference>
<feature type="binding site" evidence="2">
    <location>
        <position position="108"/>
    </location>
    <ligand>
        <name>substrate</name>
    </ligand>
</feature>
<dbReference type="Proteomes" id="UP000693892">
    <property type="component" value="Unassembled WGS sequence"/>
</dbReference>
<dbReference type="PROSITE" id="PS00483">
    <property type="entry name" value="DIHYDROOROTASE_2"/>
    <property type="match status" value="1"/>
</dbReference>
<dbReference type="GO" id="GO:0044205">
    <property type="term" value="P:'de novo' UMP biosynthetic process"/>
    <property type="evidence" value="ECO:0007669"/>
    <property type="project" value="UniProtKB-UniRule"/>
</dbReference>
<proteinExistence type="inferred from homology"/>
<dbReference type="RefSeq" id="WP_218113654.1">
    <property type="nucleotide sequence ID" value="NZ_CAJVAP010000001.1"/>
</dbReference>
<evidence type="ECO:0000256" key="1">
    <source>
        <dbReference type="ARBA" id="ARBA00022975"/>
    </source>
</evidence>
<feature type="binding site" evidence="2">
    <location>
        <begin position="339"/>
        <end position="340"/>
    </location>
    <ligand>
        <name>substrate</name>
    </ligand>
</feature>
<keyword evidence="5" id="KW-1185">Reference proteome</keyword>
<accession>A0A916JR19</accession>
<dbReference type="CDD" id="cd01317">
    <property type="entry name" value="DHOase_IIa"/>
    <property type="match status" value="1"/>
</dbReference>
<reference evidence="4" key="1">
    <citation type="submission" date="2021-06" db="EMBL/GenBank/DDBJ databases">
        <authorList>
            <person name="Criscuolo A."/>
        </authorList>
    </citation>
    <scope>NUCLEOTIDE SEQUENCE</scope>
    <source>
        <strain evidence="4">CIP111803</strain>
    </source>
</reference>
<dbReference type="PANTHER" id="PTHR43668">
    <property type="entry name" value="ALLANTOINASE"/>
    <property type="match status" value="1"/>
</dbReference>
<evidence type="ECO:0000256" key="2">
    <source>
        <dbReference type="HAMAP-Rule" id="MF_00220"/>
    </source>
</evidence>
<sequence length="472" mass="49817">MSNPGILIRGARIAAELTERGQDPAAAGPVDLRIADGRIVERKAHAEGGLQANDGERVIEADGLIAMTGLVDLHTHLREPGFEQSETVLTGTRAAAAGGFTTVFAMANTMPVQDTAGVVEQVQALGDAAGYATVRPIGAVTEDLSGERLSEIGAMAQSRAAVRVFSDDGKCVHDPLLMRRALEYVKTFDGVIAQHAQDPRLTEGSQMNEGALSSELGLKGWPAVAEESIIARDVLLAEHIGARLHICHLSTAGSVEVVRWAKARGVQVTAEVTPHHLILTEELARSYDARYKVNPPLRRDEDVRALRAAVAEGIIDIIATDHAPHPSEAKECEWDAAAFGMVGLESALPIALLALVNEGHTSWAELERLLSHVPAEIGRLEGHPASLDAGQVADLVLVDPAGTSVFDLGRLHGRSGNSPFLGMELPGRVALTLRHGYPTFEGDSPVDAETVARAAAAQRVPTPTAAGQGGAR</sequence>
<evidence type="ECO:0000259" key="3">
    <source>
        <dbReference type="Pfam" id="PF12890"/>
    </source>
</evidence>
<feature type="binding site" evidence="2">
    <location>
        <position position="76"/>
    </location>
    <ligand>
        <name>Zn(2+)</name>
        <dbReference type="ChEBI" id="CHEBI:29105"/>
        <label>1</label>
    </ligand>
</feature>
<gene>
    <name evidence="2 4" type="primary">pyrC</name>
    <name evidence="4" type="ORF">LEUCIP111803_00032</name>
</gene>
<feature type="binding site" evidence="2">
    <location>
        <position position="168"/>
    </location>
    <ligand>
        <name>Zn(2+)</name>
        <dbReference type="ChEBI" id="CHEBI:29105"/>
        <label>2</label>
    </ligand>
</feature>
<keyword evidence="2 4" id="KW-0378">Hydrolase</keyword>
<feature type="active site" evidence="2">
    <location>
        <position position="321"/>
    </location>
</feature>
<evidence type="ECO:0000313" key="5">
    <source>
        <dbReference type="Proteomes" id="UP000693892"/>
    </source>
</evidence>
<comment type="similarity">
    <text evidence="2">Belongs to the metallo-dependent hydrolases superfamily. DHOase family. Class I DHOase subfamily.</text>
</comment>
<dbReference type="Pfam" id="PF12890">
    <property type="entry name" value="DHOase"/>
    <property type="match status" value="1"/>
</dbReference>
<evidence type="ECO:0000313" key="4">
    <source>
        <dbReference type="EMBL" id="CAG7595223.1"/>
    </source>
</evidence>
<comment type="catalytic activity">
    <reaction evidence="2">
        <text>(S)-dihydroorotate + H2O = N-carbamoyl-L-aspartate + H(+)</text>
        <dbReference type="Rhea" id="RHEA:24296"/>
        <dbReference type="ChEBI" id="CHEBI:15377"/>
        <dbReference type="ChEBI" id="CHEBI:15378"/>
        <dbReference type="ChEBI" id="CHEBI:30864"/>
        <dbReference type="ChEBI" id="CHEBI:32814"/>
        <dbReference type="EC" id="3.5.2.3"/>
    </reaction>
</comment>
<feature type="domain" description="Dihydroorotase catalytic" evidence="3">
    <location>
        <begin position="66"/>
        <end position="251"/>
    </location>
</feature>
<comment type="caution">
    <text evidence="4">The sequence shown here is derived from an EMBL/GenBank/DDBJ whole genome shotgun (WGS) entry which is preliminary data.</text>
</comment>
<comment type="cofactor">
    <cofactor evidence="2">
        <name>Zn(2+)</name>
        <dbReference type="ChEBI" id="CHEBI:29105"/>
    </cofactor>
    <text evidence="2">Binds 2 Zn(2+) ions per subunit.</text>
</comment>
<comment type="pathway">
    <text evidence="2">Pyrimidine metabolism; UMP biosynthesis via de novo pathway; (S)-dihydroorotate from bicarbonate: step 3/3.</text>
</comment>
<dbReference type="GO" id="GO:0004151">
    <property type="term" value="F:dihydroorotase activity"/>
    <property type="evidence" value="ECO:0007669"/>
    <property type="project" value="UniProtKB-UniRule"/>
</dbReference>
<feature type="binding site" evidence="2">
    <location>
        <position position="325"/>
    </location>
    <ligand>
        <name>substrate</name>
    </ligand>
</feature>
<dbReference type="NCBIfam" id="NF006836">
    <property type="entry name" value="PRK09357.1-1"/>
    <property type="match status" value="1"/>
</dbReference>
<feature type="binding site" evidence="2">
    <location>
        <begin position="76"/>
        <end position="78"/>
    </location>
    <ligand>
        <name>substrate</name>
    </ligand>
</feature>
<feature type="binding site" evidence="2">
    <location>
        <position position="168"/>
    </location>
    <ligand>
        <name>Zn(2+)</name>
        <dbReference type="ChEBI" id="CHEBI:29105"/>
        <label>1</label>
    </ligand>
</feature>